<keyword evidence="7 8" id="KW-0501">Molybdenum cofactor biosynthesis</keyword>
<proteinExistence type="inferred from homology"/>
<dbReference type="InterPro" id="IPR013482">
    <property type="entry name" value="Molybde_CF_guanTrfase"/>
</dbReference>
<dbReference type="EMBL" id="MRTF01000006">
    <property type="protein sequence ID" value="OME91561.1"/>
    <property type="molecule type" value="Genomic_DNA"/>
</dbReference>
<evidence type="ECO:0000256" key="7">
    <source>
        <dbReference type="ARBA" id="ARBA00023150"/>
    </source>
</evidence>
<dbReference type="OrthoDB" id="9788394at2"/>
<evidence type="ECO:0000256" key="8">
    <source>
        <dbReference type="HAMAP-Rule" id="MF_00316"/>
    </source>
</evidence>
<evidence type="ECO:0000256" key="6">
    <source>
        <dbReference type="ARBA" id="ARBA00023134"/>
    </source>
</evidence>
<feature type="binding site" evidence="8">
    <location>
        <begin position="20"/>
        <end position="22"/>
    </location>
    <ligand>
        <name>GTP</name>
        <dbReference type="ChEBI" id="CHEBI:37565"/>
    </ligand>
</feature>
<dbReference type="GO" id="GO:0006777">
    <property type="term" value="P:Mo-molybdopterin cofactor biosynthetic process"/>
    <property type="evidence" value="ECO:0007669"/>
    <property type="project" value="UniProtKB-KW"/>
</dbReference>
<comment type="subcellular location">
    <subcellularLocation>
        <location evidence="8">Cytoplasm</location>
    </subcellularLocation>
</comment>
<dbReference type="Proteomes" id="UP000187074">
    <property type="component" value="Unassembled WGS sequence"/>
</dbReference>
<reference evidence="10 11" key="1">
    <citation type="submission" date="2016-11" db="EMBL/GenBank/DDBJ databases">
        <title>Paenibacillus species isolates.</title>
        <authorList>
            <person name="Beno S.M."/>
        </authorList>
    </citation>
    <scope>NUCLEOTIDE SEQUENCE [LARGE SCALE GENOMIC DNA]</scope>
    <source>
        <strain evidence="10 11">FSL F4-0100</strain>
    </source>
</reference>
<evidence type="ECO:0000256" key="2">
    <source>
        <dbReference type="ARBA" id="ARBA00022679"/>
    </source>
</evidence>
<dbReference type="InterPro" id="IPR025877">
    <property type="entry name" value="MobA-like_NTP_Trfase"/>
</dbReference>
<dbReference type="PANTHER" id="PTHR19136:SF81">
    <property type="entry name" value="MOLYBDENUM COFACTOR GUANYLYLTRANSFERASE"/>
    <property type="match status" value="1"/>
</dbReference>
<feature type="domain" description="MobA-like NTP transferase" evidence="9">
    <location>
        <begin position="17"/>
        <end position="164"/>
    </location>
</feature>
<evidence type="ECO:0000256" key="4">
    <source>
        <dbReference type="ARBA" id="ARBA00022741"/>
    </source>
</evidence>
<dbReference type="GO" id="GO:0005525">
    <property type="term" value="F:GTP binding"/>
    <property type="evidence" value="ECO:0007669"/>
    <property type="project" value="UniProtKB-UniRule"/>
</dbReference>
<dbReference type="InterPro" id="IPR029044">
    <property type="entry name" value="Nucleotide-diphossugar_trans"/>
</dbReference>
<dbReference type="Gene3D" id="3.90.550.10">
    <property type="entry name" value="Spore Coat Polysaccharide Biosynthesis Protein SpsA, Chain A"/>
    <property type="match status" value="1"/>
</dbReference>
<dbReference type="GO" id="GO:0005737">
    <property type="term" value="C:cytoplasm"/>
    <property type="evidence" value="ECO:0007669"/>
    <property type="project" value="UniProtKB-SubCell"/>
</dbReference>
<keyword evidence="2 8" id="KW-0808">Transferase</keyword>
<protein>
    <recommendedName>
        <fullName evidence="8">Probable molybdenum cofactor guanylyltransferase</fullName>
        <shortName evidence="8">MoCo guanylyltransferase</shortName>
        <ecNumber evidence="8">2.7.7.77</ecNumber>
    </recommendedName>
    <alternativeName>
        <fullName evidence="8">GTP:molybdopterin guanylyltransferase</fullName>
    </alternativeName>
    <alternativeName>
        <fullName evidence="8">Mo-MPT guanylyltransferase</fullName>
    </alternativeName>
    <alternativeName>
        <fullName evidence="8">Molybdopterin guanylyltransferase</fullName>
    </alternativeName>
    <alternativeName>
        <fullName evidence="8">Molybdopterin-guanine dinucleotide synthase</fullName>
        <shortName evidence="8">MGD synthase</shortName>
    </alternativeName>
</protein>
<dbReference type="PANTHER" id="PTHR19136">
    <property type="entry name" value="MOLYBDENUM COFACTOR GUANYLYLTRANSFERASE"/>
    <property type="match status" value="1"/>
</dbReference>
<evidence type="ECO:0000256" key="5">
    <source>
        <dbReference type="ARBA" id="ARBA00022842"/>
    </source>
</evidence>
<feature type="binding site" evidence="8">
    <location>
        <position position="77"/>
    </location>
    <ligand>
        <name>GTP</name>
        <dbReference type="ChEBI" id="CHEBI:37565"/>
    </ligand>
</feature>
<dbReference type="GO" id="GO:0061603">
    <property type="term" value="F:molybdenum cofactor guanylyltransferase activity"/>
    <property type="evidence" value="ECO:0007669"/>
    <property type="project" value="UniProtKB-EC"/>
</dbReference>
<dbReference type="GO" id="GO:0046872">
    <property type="term" value="F:metal ion binding"/>
    <property type="evidence" value="ECO:0007669"/>
    <property type="project" value="UniProtKB-KW"/>
</dbReference>
<feature type="binding site" evidence="8">
    <location>
        <position position="32"/>
    </location>
    <ligand>
        <name>GTP</name>
        <dbReference type="ChEBI" id="CHEBI:37565"/>
    </ligand>
</feature>
<comment type="caution">
    <text evidence="10">The sequence shown here is derived from an EMBL/GenBank/DDBJ whole genome shotgun (WGS) entry which is preliminary data.</text>
</comment>
<comment type="similarity">
    <text evidence="8">Belongs to the MobA family.</text>
</comment>
<feature type="binding site" evidence="8">
    <location>
        <position position="106"/>
    </location>
    <ligand>
        <name>Mg(2+)</name>
        <dbReference type="ChEBI" id="CHEBI:18420"/>
    </ligand>
</feature>
<dbReference type="SUPFAM" id="SSF53448">
    <property type="entry name" value="Nucleotide-diphospho-sugar transferases"/>
    <property type="match status" value="1"/>
</dbReference>
<feature type="binding site" evidence="8">
    <location>
        <position position="106"/>
    </location>
    <ligand>
        <name>GTP</name>
        <dbReference type="ChEBI" id="CHEBI:37565"/>
    </ligand>
</feature>
<keyword evidence="3 8" id="KW-0479">Metal-binding</keyword>
<evidence type="ECO:0000259" key="9">
    <source>
        <dbReference type="Pfam" id="PF12804"/>
    </source>
</evidence>
<sequence length="218" mass="24099">MSDHSLDVGLSPDQVTGIVLAGGASRRMGRNKALLPMEGMSLIERTVQVLDKVSGRVILSTNVPAAYQFLELECIPDLYVGQGPMAGLHAALKSSQSTWNMVAACDMPYIHERFLRGLLDLANKQYAADAVIPVVEGRMHPLLAAYRKETVEVLEHRLIKGQLRMVEWVQELNAVFVHEEQLEAMTGLDPRRILFNMNTPGEYEAAGGLLNSDLSEDR</sequence>
<dbReference type="RefSeq" id="WP_076323953.1">
    <property type="nucleotide sequence ID" value="NZ_JBCMXI010000004.1"/>
</dbReference>
<dbReference type="HAMAP" id="MF_00316">
    <property type="entry name" value="MobA"/>
    <property type="match status" value="1"/>
</dbReference>
<name>A0A1R1AZY0_PAELA</name>
<comment type="function">
    <text evidence="8">Transfers a GMP moiety from GTP to Mo-molybdopterin (Mo-MPT) cofactor (Moco or molybdenum cofactor) to form Mo-molybdopterin guanine dinucleotide (Mo-MGD) cofactor.</text>
</comment>
<dbReference type="STRING" id="1401.BK123_19110"/>
<evidence type="ECO:0000256" key="3">
    <source>
        <dbReference type="ARBA" id="ARBA00022723"/>
    </source>
</evidence>
<dbReference type="CDD" id="cd02503">
    <property type="entry name" value="MobA"/>
    <property type="match status" value="1"/>
</dbReference>
<organism evidence="10 11">
    <name type="scientific">Paenibacillus lautus</name>
    <name type="common">Bacillus lautus</name>
    <dbReference type="NCBI Taxonomy" id="1401"/>
    <lineage>
        <taxon>Bacteria</taxon>
        <taxon>Bacillati</taxon>
        <taxon>Bacillota</taxon>
        <taxon>Bacilli</taxon>
        <taxon>Bacillales</taxon>
        <taxon>Paenibacillaceae</taxon>
        <taxon>Paenibacillus</taxon>
    </lineage>
</organism>
<accession>A0A1R1AZY0</accession>
<dbReference type="EC" id="2.7.7.77" evidence="8"/>
<comment type="caution">
    <text evidence="8">Lacks conserved residue(s) required for the propagation of feature annotation.</text>
</comment>
<keyword evidence="4 8" id="KW-0547">Nucleotide-binding</keyword>
<keyword evidence="5 8" id="KW-0460">Magnesium</keyword>
<gene>
    <name evidence="8" type="primary">mobA</name>
    <name evidence="10" type="ORF">BK123_19110</name>
</gene>
<keyword evidence="10" id="KW-0548">Nucleotidyltransferase</keyword>
<comment type="catalytic activity">
    <reaction evidence="8">
        <text>Mo-molybdopterin + GTP + H(+) = Mo-molybdopterin guanine dinucleotide + diphosphate</text>
        <dbReference type="Rhea" id="RHEA:34243"/>
        <dbReference type="ChEBI" id="CHEBI:15378"/>
        <dbReference type="ChEBI" id="CHEBI:33019"/>
        <dbReference type="ChEBI" id="CHEBI:37565"/>
        <dbReference type="ChEBI" id="CHEBI:71302"/>
        <dbReference type="ChEBI" id="CHEBI:71310"/>
        <dbReference type="EC" id="2.7.7.77"/>
    </reaction>
</comment>
<evidence type="ECO:0000313" key="10">
    <source>
        <dbReference type="EMBL" id="OME91561.1"/>
    </source>
</evidence>
<dbReference type="Pfam" id="PF12804">
    <property type="entry name" value="NTP_transf_3"/>
    <property type="match status" value="1"/>
</dbReference>
<evidence type="ECO:0000313" key="11">
    <source>
        <dbReference type="Proteomes" id="UP000187074"/>
    </source>
</evidence>
<dbReference type="AlphaFoldDB" id="A0A1R1AZY0"/>
<keyword evidence="6 8" id="KW-0342">GTP-binding</keyword>
<evidence type="ECO:0000256" key="1">
    <source>
        <dbReference type="ARBA" id="ARBA00022490"/>
    </source>
</evidence>
<keyword evidence="1 8" id="KW-0963">Cytoplasm</keyword>
<comment type="cofactor">
    <cofactor evidence="8">
        <name>Mg(2+)</name>
        <dbReference type="ChEBI" id="CHEBI:18420"/>
    </cofactor>
</comment>
<comment type="domain">
    <text evidence="8">The N-terminal domain determines nucleotide recognition and specific binding, while the C-terminal domain determines the specific binding to the target protein.</text>
</comment>